<protein>
    <submittedName>
        <fullName evidence="1">Uncharacterized protein</fullName>
    </submittedName>
</protein>
<gene>
    <name evidence="1" type="ORF">YZ34_07960</name>
</gene>
<dbReference type="EMBL" id="AABOWU010000026">
    <property type="protein sequence ID" value="EAI3914932.1"/>
    <property type="molecule type" value="Genomic_DNA"/>
</dbReference>
<reference evidence="1 2" key="1">
    <citation type="submission" date="2018-05" db="EMBL/GenBank/DDBJ databases">
        <authorList>
            <consortium name="PulseNet: The National Subtyping Network for Foodborne Disease Surveillance"/>
            <person name="Tarr C.L."/>
            <person name="Trees E."/>
            <person name="Katz L.S."/>
            <person name="Carleton-Romer H.A."/>
            <person name="Stroika S."/>
            <person name="Kucerova Z."/>
            <person name="Roache K.F."/>
            <person name="Sabol A.L."/>
            <person name="Besser J."/>
            <person name="Gerner-Smidt P."/>
        </authorList>
    </citation>
    <scope>NUCLEOTIDE SEQUENCE [LARGE SCALE GENOMIC DNA]</scope>
    <source>
        <strain evidence="1 2">D6489</strain>
    </source>
</reference>
<evidence type="ECO:0000313" key="1">
    <source>
        <dbReference type="EMBL" id="EAI3914932.1"/>
    </source>
</evidence>
<evidence type="ECO:0000313" key="2">
    <source>
        <dbReference type="Proteomes" id="UP000559808"/>
    </source>
</evidence>
<dbReference type="Proteomes" id="UP000559808">
    <property type="component" value="Unassembled WGS sequence"/>
</dbReference>
<organism evidence="1 2">
    <name type="scientific">Campylobacter lari</name>
    <dbReference type="NCBI Taxonomy" id="201"/>
    <lineage>
        <taxon>Bacteria</taxon>
        <taxon>Pseudomonadati</taxon>
        <taxon>Campylobacterota</taxon>
        <taxon>Epsilonproteobacteria</taxon>
        <taxon>Campylobacterales</taxon>
        <taxon>Campylobacteraceae</taxon>
        <taxon>Campylobacter</taxon>
    </lineage>
</organism>
<proteinExistence type="predicted"/>
<comment type="caution">
    <text evidence="1">The sequence shown here is derived from an EMBL/GenBank/DDBJ whole genome shotgun (WGS) entry which is preliminary data.</text>
</comment>
<name>A0A5L4NQ55_CAMLA</name>
<sequence length="160" mass="18907">MLFFTPLQILQIFVAWATYDFAKSKHKNSQIRTNLPVIDKLNIKQNSEESQITQKRDSSNELTSNYYQDNRQVHNYTIHKHNYYNDTSNQTKSVGYQNSRKSTYVNHCFACKATVNSNSCSKCHQCGWLICSYCSRCGCDYSSKKNTKKNNSYRYKRRRY</sequence>
<accession>A0A5L4NQ55</accession>
<dbReference type="AlphaFoldDB" id="A0A5L4NQ55"/>